<proteinExistence type="predicted"/>
<sequence length="116" mass="12567">MSSLTFRRTGKETLTTVVHAVESGDVYSTEVQPLANDLIERRYGGGDEAQSVEELVLHDGLGVTPGSDGHILARPIIPNIRPASAFGKTDEPKAPSFLIFIISSSTSQLQMFHLML</sequence>
<reference evidence="1 2" key="1">
    <citation type="submission" date="2019-03" db="EMBL/GenBank/DDBJ databases">
        <title>First draft genome of Liparis tanakae, snailfish: a comprehensive survey of snailfish specific genes.</title>
        <authorList>
            <person name="Kim W."/>
            <person name="Song I."/>
            <person name="Jeong J.-H."/>
            <person name="Kim D."/>
            <person name="Kim S."/>
            <person name="Ryu S."/>
            <person name="Song J.Y."/>
            <person name="Lee S.K."/>
        </authorList>
    </citation>
    <scope>NUCLEOTIDE SEQUENCE [LARGE SCALE GENOMIC DNA]</scope>
    <source>
        <tissue evidence="1">Muscle</tissue>
    </source>
</reference>
<dbReference type="Proteomes" id="UP000314294">
    <property type="component" value="Unassembled WGS sequence"/>
</dbReference>
<accession>A0A4Z2J3S8</accession>
<comment type="caution">
    <text evidence="1">The sequence shown here is derived from an EMBL/GenBank/DDBJ whole genome shotgun (WGS) entry which is preliminary data.</text>
</comment>
<dbReference type="AlphaFoldDB" id="A0A4Z2J3S8"/>
<evidence type="ECO:0000313" key="1">
    <source>
        <dbReference type="EMBL" id="TNN84995.1"/>
    </source>
</evidence>
<protein>
    <submittedName>
        <fullName evidence="1">Uncharacterized protein</fullName>
    </submittedName>
</protein>
<name>A0A4Z2J3S8_9TELE</name>
<evidence type="ECO:0000313" key="2">
    <source>
        <dbReference type="Proteomes" id="UP000314294"/>
    </source>
</evidence>
<organism evidence="1 2">
    <name type="scientific">Liparis tanakae</name>
    <name type="common">Tanaka's snailfish</name>
    <dbReference type="NCBI Taxonomy" id="230148"/>
    <lineage>
        <taxon>Eukaryota</taxon>
        <taxon>Metazoa</taxon>
        <taxon>Chordata</taxon>
        <taxon>Craniata</taxon>
        <taxon>Vertebrata</taxon>
        <taxon>Euteleostomi</taxon>
        <taxon>Actinopterygii</taxon>
        <taxon>Neopterygii</taxon>
        <taxon>Teleostei</taxon>
        <taxon>Neoteleostei</taxon>
        <taxon>Acanthomorphata</taxon>
        <taxon>Eupercaria</taxon>
        <taxon>Perciformes</taxon>
        <taxon>Cottioidei</taxon>
        <taxon>Cottales</taxon>
        <taxon>Liparidae</taxon>
        <taxon>Liparis</taxon>
    </lineage>
</organism>
<keyword evidence="2" id="KW-1185">Reference proteome</keyword>
<dbReference type="EMBL" id="SRLO01000023">
    <property type="protein sequence ID" value="TNN84995.1"/>
    <property type="molecule type" value="Genomic_DNA"/>
</dbReference>
<gene>
    <name evidence="1" type="ORF">EYF80_004649</name>
</gene>